<name>A0A4P6UPR9_9BACL</name>
<dbReference type="EMBL" id="CP036528">
    <property type="protein sequence ID" value="QBK25023.1"/>
    <property type="molecule type" value="Genomic_DNA"/>
</dbReference>
<dbReference type="Gene3D" id="2.170.120.40">
    <property type="entry name" value="YbbR-like domain"/>
    <property type="match status" value="2"/>
</dbReference>
<dbReference type="RefSeq" id="WP_208651338.1">
    <property type="nucleotide sequence ID" value="NZ_CP036528.1"/>
</dbReference>
<dbReference type="PANTHER" id="PTHR37804">
    <property type="entry name" value="CDAA REGULATORY PROTEIN CDAR"/>
    <property type="match status" value="1"/>
</dbReference>
<keyword evidence="3" id="KW-1185">Reference proteome</keyword>
<sequence>MDKFFDNIWALRAIAFILAILLFFYVKAELTDKTETTTSNNHVDIITDVPLEAYYDSENFIVTGLPETVDVTIEGPMQLVLQTKFKKDFKVFVDLNSLLIGEHRVTIQHENFSDKLKVTINPQVVDVVIEEKVTKEFKVDPEINNQLFADGYVLKSMKAEPSKVAVTGAKSVIENISYVKATVSAEKGINESFTQEANVKVLDNNLNKLDVMINPDKVNVTVEVSEYSKTVPIVLKQTGSPPAGVTVNQLETDTKSVEVFGPKSVVDSIKSLELEFDVSQVERSGNYDVNLKVPKGATKLGTEKITVRVNVTKTNQSESGVDETTNAEQNSHE</sequence>
<evidence type="ECO:0000313" key="3">
    <source>
        <dbReference type="Proteomes" id="UP000291151"/>
    </source>
</evidence>
<accession>A0A4P6UPR9</accession>
<dbReference type="InterPro" id="IPR053154">
    <property type="entry name" value="c-di-AMP_regulator"/>
</dbReference>
<dbReference type="KEGG" id="uth:DKZ56_03605"/>
<evidence type="ECO:0008006" key="4">
    <source>
        <dbReference type="Google" id="ProtNLM"/>
    </source>
</evidence>
<organism evidence="2 3">
    <name type="scientific">Ureibacillus thermophilus</name>
    <dbReference type="NCBI Taxonomy" id="367743"/>
    <lineage>
        <taxon>Bacteria</taxon>
        <taxon>Bacillati</taxon>
        <taxon>Bacillota</taxon>
        <taxon>Bacilli</taxon>
        <taxon>Bacillales</taxon>
        <taxon>Caryophanaceae</taxon>
        <taxon>Ureibacillus</taxon>
    </lineage>
</organism>
<reference evidence="2 3" key="1">
    <citation type="submission" date="2019-02" db="EMBL/GenBank/DDBJ databases">
        <title>Ureibacillus thermophilus.</title>
        <authorList>
            <person name="Sunny J.S."/>
            <person name="Natarajan A."/>
            <person name="Saleena L.M."/>
        </authorList>
    </citation>
    <scope>NUCLEOTIDE SEQUENCE [LARGE SCALE GENOMIC DNA]</scope>
    <source>
        <strain evidence="2 3">LM102</strain>
    </source>
</reference>
<dbReference type="PANTHER" id="PTHR37804:SF1">
    <property type="entry name" value="CDAA REGULATORY PROTEIN CDAR"/>
    <property type="match status" value="1"/>
</dbReference>
<dbReference type="Gene3D" id="2.170.120.30">
    <property type="match status" value="1"/>
</dbReference>
<proteinExistence type="predicted"/>
<dbReference type="InterPro" id="IPR012505">
    <property type="entry name" value="YbbR"/>
</dbReference>
<protein>
    <recommendedName>
        <fullName evidence="4">YbbR-like domain-containing protein</fullName>
    </recommendedName>
</protein>
<gene>
    <name evidence="2" type="ORF">DKZ56_03605</name>
</gene>
<evidence type="ECO:0000256" key="1">
    <source>
        <dbReference type="SAM" id="MobiDB-lite"/>
    </source>
</evidence>
<feature type="region of interest" description="Disordered" evidence="1">
    <location>
        <begin position="314"/>
        <end position="333"/>
    </location>
</feature>
<dbReference type="AlphaFoldDB" id="A0A4P6UPR9"/>
<dbReference type="Pfam" id="PF07949">
    <property type="entry name" value="YbbR"/>
    <property type="match status" value="3"/>
</dbReference>
<evidence type="ECO:0000313" key="2">
    <source>
        <dbReference type="EMBL" id="QBK25023.1"/>
    </source>
</evidence>
<dbReference type="Proteomes" id="UP000291151">
    <property type="component" value="Chromosome"/>
</dbReference>